<proteinExistence type="predicted"/>
<dbReference type="AlphaFoldDB" id="E1KT27"/>
<dbReference type="Proteomes" id="UP000003610">
    <property type="component" value="Unassembled WGS sequence"/>
</dbReference>
<keyword evidence="1" id="KW-0175">Coiled coil</keyword>
<sequence length="41" mass="4856">MLEAERQAEDAIINAKAEKQQLEQQKDKRKFNIELQSQVRV</sequence>
<feature type="coiled-coil region" evidence="1">
    <location>
        <begin position="1"/>
        <end position="32"/>
    </location>
</feature>
<comment type="caution">
    <text evidence="2">The sequence shown here is derived from an EMBL/GenBank/DDBJ whole genome shotgun (WGS) entry which is preliminary data.</text>
</comment>
<reference evidence="2 3" key="1">
    <citation type="submission" date="2010-08" db="EMBL/GenBank/DDBJ databases">
        <authorList>
            <person name="Durkin A.S."/>
            <person name="Madupu R."/>
            <person name="Torralba M."/>
            <person name="Gillis M."/>
            <person name="Methe B."/>
            <person name="Sutton G."/>
            <person name="Nelson K.E."/>
        </authorList>
    </citation>
    <scope>NUCLEOTIDE SEQUENCE [LARGE SCALE GENOMIC DNA]</scope>
    <source>
        <strain evidence="2 3">FB035-09AN</strain>
    </source>
</reference>
<protein>
    <submittedName>
        <fullName evidence="2">Uncharacterized protein</fullName>
    </submittedName>
</protein>
<dbReference type="EMBL" id="AEDO01000050">
    <property type="protein sequence ID" value="EFL45379.1"/>
    <property type="molecule type" value="Genomic_DNA"/>
</dbReference>
<evidence type="ECO:0000256" key="1">
    <source>
        <dbReference type="SAM" id="Coils"/>
    </source>
</evidence>
<evidence type="ECO:0000313" key="2">
    <source>
        <dbReference type="EMBL" id="EFL45379.1"/>
    </source>
</evidence>
<name>E1KT27_9BACT</name>
<evidence type="ECO:0000313" key="3">
    <source>
        <dbReference type="Proteomes" id="UP000003610"/>
    </source>
</evidence>
<organism evidence="2 3">
    <name type="scientific">Prevotella disiens FB035-09AN</name>
    <dbReference type="NCBI Taxonomy" id="866771"/>
    <lineage>
        <taxon>Bacteria</taxon>
        <taxon>Pseudomonadati</taxon>
        <taxon>Bacteroidota</taxon>
        <taxon>Bacteroidia</taxon>
        <taxon>Bacteroidales</taxon>
        <taxon>Prevotellaceae</taxon>
        <taxon>Prevotella</taxon>
    </lineage>
</organism>
<gene>
    <name evidence="2" type="ORF">HMPREF9296_0502</name>
</gene>
<dbReference type="STRING" id="866771.HMPREF9296_0502"/>
<accession>E1KT27</accession>